<comment type="similarity">
    <text evidence="1 8">Belongs to the thymidylate kinase family.</text>
</comment>
<comment type="caution">
    <text evidence="8">Lacks conserved residue(s) required for the propagation of feature annotation.</text>
</comment>
<feature type="domain" description="Thymidylate kinase-like" evidence="9">
    <location>
        <begin position="11"/>
        <end position="170"/>
    </location>
</feature>
<dbReference type="Pfam" id="PF02223">
    <property type="entry name" value="Thymidylate_kin"/>
    <property type="match status" value="1"/>
</dbReference>
<keyword evidence="3 8" id="KW-0545">Nucleotide biosynthesis</keyword>
<name>A0A2H0UUG7_9BACT</name>
<evidence type="ECO:0000256" key="6">
    <source>
        <dbReference type="ARBA" id="ARBA00022840"/>
    </source>
</evidence>
<evidence type="ECO:0000256" key="7">
    <source>
        <dbReference type="ARBA" id="ARBA00048743"/>
    </source>
</evidence>
<dbReference type="GO" id="GO:0004798">
    <property type="term" value="F:dTMP kinase activity"/>
    <property type="evidence" value="ECO:0007669"/>
    <property type="project" value="UniProtKB-UniRule"/>
</dbReference>
<dbReference type="GO" id="GO:0005829">
    <property type="term" value="C:cytosol"/>
    <property type="evidence" value="ECO:0007669"/>
    <property type="project" value="TreeGrafter"/>
</dbReference>
<dbReference type="EMBL" id="PFAX01000021">
    <property type="protein sequence ID" value="PIR90457.1"/>
    <property type="molecule type" value="Genomic_DNA"/>
</dbReference>
<evidence type="ECO:0000256" key="3">
    <source>
        <dbReference type="ARBA" id="ARBA00022727"/>
    </source>
</evidence>
<evidence type="ECO:0000313" key="11">
    <source>
        <dbReference type="Proteomes" id="UP000230132"/>
    </source>
</evidence>
<protein>
    <recommendedName>
        <fullName evidence="8">Thymidylate kinase</fullName>
        <ecNumber evidence="8">2.7.4.9</ecNumber>
    </recommendedName>
    <alternativeName>
        <fullName evidence="8">dTMP kinase</fullName>
    </alternativeName>
</protein>
<evidence type="ECO:0000256" key="5">
    <source>
        <dbReference type="ARBA" id="ARBA00022777"/>
    </source>
</evidence>
<keyword evidence="5 8" id="KW-0418">Kinase</keyword>
<evidence type="ECO:0000313" key="10">
    <source>
        <dbReference type="EMBL" id="PIR90457.1"/>
    </source>
</evidence>
<dbReference type="InterPro" id="IPR039430">
    <property type="entry name" value="Thymidylate_kin-like_dom"/>
</dbReference>
<comment type="catalytic activity">
    <reaction evidence="7 8">
        <text>dTMP + ATP = dTDP + ADP</text>
        <dbReference type="Rhea" id="RHEA:13517"/>
        <dbReference type="ChEBI" id="CHEBI:30616"/>
        <dbReference type="ChEBI" id="CHEBI:58369"/>
        <dbReference type="ChEBI" id="CHEBI:63528"/>
        <dbReference type="ChEBI" id="CHEBI:456216"/>
        <dbReference type="EC" id="2.7.4.9"/>
    </reaction>
</comment>
<organism evidence="10 11">
    <name type="scientific">bacterium (Candidatus Gribaldobacteria) CG10_big_fil_rev_8_21_14_0_10_37_21</name>
    <dbReference type="NCBI Taxonomy" id="2014275"/>
    <lineage>
        <taxon>Bacteria</taxon>
        <taxon>Candidatus Gribaldobacteria</taxon>
    </lineage>
</organism>
<dbReference type="InterPro" id="IPR018094">
    <property type="entry name" value="Thymidylate_kinase"/>
</dbReference>
<dbReference type="CDD" id="cd01672">
    <property type="entry name" value="TMPK"/>
    <property type="match status" value="1"/>
</dbReference>
<evidence type="ECO:0000256" key="4">
    <source>
        <dbReference type="ARBA" id="ARBA00022741"/>
    </source>
</evidence>
<evidence type="ECO:0000259" key="9">
    <source>
        <dbReference type="Pfam" id="PF02223"/>
    </source>
</evidence>
<dbReference type="GO" id="GO:0006233">
    <property type="term" value="P:dTDP biosynthetic process"/>
    <property type="evidence" value="ECO:0007669"/>
    <property type="project" value="InterPro"/>
</dbReference>
<accession>A0A2H0UUG7</accession>
<dbReference type="PANTHER" id="PTHR10344:SF4">
    <property type="entry name" value="UMP-CMP KINASE 2, MITOCHONDRIAL"/>
    <property type="match status" value="1"/>
</dbReference>
<proteinExistence type="inferred from homology"/>
<dbReference type="InterPro" id="IPR027417">
    <property type="entry name" value="P-loop_NTPase"/>
</dbReference>
<dbReference type="SUPFAM" id="SSF52540">
    <property type="entry name" value="P-loop containing nucleoside triphosphate hydrolases"/>
    <property type="match status" value="1"/>
</dbReference>
<evidence type="ECO:0000256" key="1">
    <source>
        <dbReference type="ARBA" id="ARBA00009776"/>
    </source>
</evidence>
<dbReference type="EC" id="2.7.4.9" evidence="8"/>
<evidence type="ECO:0000256" key="2">
    <source>
        <dbReference type="ARBA" id="ARBA00022679"/>
    </source>
</evidence>
<comment type="caution">
    <text evidence="10">The sequence shown here is derived from an EMBL/GenBank/DDBJ whole genome shotgun (WGS) entry which is preliminary data.</text>
</comment>
<evidence type="ECO:0000256" key="8">
    <source>
        <dbReference type="HAMAP-Rule" id="MF_00165"/>
    </source>
</evidence>
<reference evidence="11" key="1">
    <citation type="submission" date="2017-09" db="EMBL/GenBank/DDBJ databases">
        <title>Depth-based differentiation of microbial function through sediment-hosted aquifers and enrichment of novel symbionts in the deep terrestrial subsurface.</title>
        <authorList>
            <person name="Probst A.J."/>
            <person name="Ladd B."/>
            <person name="Jarett J.K."/>
            <person name="Geller-Mcgrath D.E."/>
            <person name="Sieber C.M.K."/>
            <person name="Emerson J.B."/>
            <person name="Anantharaman K."/>
            <person name="Thomas B.C."/>
            <person name="Malmstrom R."/>
            <person name="Stieglmeier M."/>
            <person name="Klingl A."/>
            <person name="Woyke T."/>
            <person name="Ryan C.M."/>
            <person name="Banfield J.F."/>
        </authorList>
    </citation>
    <scope>NUCLEOTIDE SEQUENCE [LARGE SCALE GENOMIC DNA]</scope>
</reference>
<dbReference type="PANTHER" id="PTHR10344">
    <property type="entry name" value="THYMIDYLATE KINASE"/>
    <property type="match status" value="1"/>
</dbReference>
<sequence>MLKTKGQFIVFEGIDGSGKATQTNLLFDYFKTQGKETMKIDFPQHGEKSCGLVDEYLNGKYGKAHEVGPYIASIFYACDRYDASFKIRKWLEEGKVVIADRYLASNIGHQGGKIKDEKQREAYIDWLYKFEYGLFKVPKPDKTIILKTNPEYSLKLSNQITDQEKIEKRKAYLGDDKKQDIHEQDQTHLKNTLFAYLEAAEKYPADFAVIDCLNEQGQLLAPDVIHQRVVERIENP</sequence>
<gene>
    <name evidence="8" type="primary">tmk</name>
    <name evidence="10" type="ORF">COU05_01870</name>
</gene>
<dbReference type="AlphaFoldDB" id="A0A2H0UUG7"/>
<dbReference type="HAMAP" id="MF_00165">
    <property type="entry name" value="Thymidylate_kinase"/>
    <property type="match status" value="1"/>
</dbReference>
<dbReference type="GO" id="GO:0006227">
    <property type="term" value="P:dUDP biosynthetic process"/>
    <property type="evidence" value="ECO:0007669"/>
    <property type="project" value="TreeGrafter"/>
</dbReference>
<keyword evidence="6 8" id="KW-0067">ATP-binding</keyword>
<dbReference type="Proteomes" id="UP000230132">
    <property type="component" value="Unassembled WGS sequence"/>
</dbReference>
<keyword evidence="4 8" id="KW-0547">Nucleotide-binding</keyword>
<dbReference type="Gene3D" id="3.40.50.300">
    <property type="entry name" value="P-loop containing nucleotide triphosphate hydrolases"/>
    <property type="match status" value="1"/>
</dbReference>
<keyword evidence="2 8" id="KW-0808">Transferase</keyword>
<comment type="function">
    <text evidence="8">Phosphorylation of dTMP to form dTDP in both de novo and salvage pathways of dTTP synthesis.</text>
</comment>
<dbReference type="GO" id="GO:0005524">
    <property type="term" value="F:ATP binding"/>
    <property type="evidence" value="ECO:0007669"/>
    <property type="project" value="UniProtKB-UniRule"/>
</dbReference>
<dbReference type="GO" id="GO:0006235">
    <property type="term" value="P:dTTP biosynthetic process"/>
    <property type="evidence" value="ECO:0007669"/>
    <property type="project" value="UniProtKB-UniRule"/>
</dbReference>